<dbReference type="InterPro" id="IPR017408">
    <property type="entry name" value="Arginine_N-MeTrfase_2"/>
</dbReference>
<dbReference type="GO" id="GO:0019702">
    <property type="term" value="F:protein arginine N5-methyltransferase activity"/>
    <property type="evidence" value="ECO:0007669"/>
    <property type="project" value="TreeGrafter"/>
</dbReference>
<gene>
    <name evidence="12" type="ORF">FFLO_07029</name>
</gene>
<comment type="subcellular location">
    <subcellularLocation>
        <location evidence="8">Cytoplasm</location>
    </subcellularLocation>
    <subcellularLocation>
        <location evidence="8">Nucleus</location>
    </subcellularLocation>
</comment>
<feature type="region of interest" description="Disordered" evidence="10">
    <location>
        <begin position="131"/>
        <end position="179"/>
    </location>
</feature>
<dbReference type="GO" id="GO:0005737">
    <property type="term" value="C:cytoplasm"/>
    <property type="evidence" value="ECO:0007669"/>
    <property type="project" value="UniProtKB-SubCell"/>
</dbReference>
<dbReference type="InterPro" id="IPR029063">
    <property type="entry name" value="SAM-dependent_MTases_sf"/>
</dbReference>
<evidence type="ECO:0000256" key="4">
    <source>
        <dbReference type="ARBA" id="ARBA00022603"/>
    </source>
</evidence>
<dbReference type="PANTHER" id="PTHR32379">
    <property type="entry name" value="GUANIDINOACETATE N-METHYLTRANSFERASE"/>
    <property type="match status" value="1"/>
</dbReference>
<feature type="compositionally biased region" description="Basic and acidic residues" evidence="10">
    <location>
        <begin position="159"/>
        <end position="170"/>
    </location>
</feature>
<dbReference type="InterPro" id="IPR002110">
    <property type="entry name" value="Ankyrin_rpt"/>
</dbReference>
<dbReference type="SUPFAM" id="SSF53335">
    <property type="entry name" value="S-adenosyl-L-methionine-dependent methyltransferases"/>
    <property type="match status" value="1"/>
</dbReference>
<keyword evidence="9" id="KW-0040">ANK repeat</keyword>
<dbReference type="InterPro" id="IPR051038">
    <property type="entry name" value="RMT2/GAMT_Mtase"/>
</dbReference>
<accession>A0A8K0NLJ7</accession>
<dbReference type="PROSITE" id="PS50088">
    <property type="entry name" value="ANK_REPEAT"/>
    <property type="match status" value="1"/>
</dbReference>
<dbReference type="AlphaFoldDB" id="A0A8K0NLJ7"/>
<dbReference type="Proteomes" id="UP000812966">
    <property type="component" value="Unassembled WGS sequence"/>
</dbReference>
<feature type="region of interest" description="Disordered" evidence="10">
    <location>
        <begin position="1"/>
        <end position="24"/>
    </location>
</feature>
<dbReference type="EC" id="2.1.1.-" evidence="8"/>
<evidence type="ECO:0000313" key="13">
    <source>
        <dbReference type="Proteomes" id="UP000812966"/>
    </source>
</evidence>
<evidence type="ECO:0000256" key="5">
    <source>
        <dbReference type="ARBA" id="ARBA00022679"/>
    </source>
</evidence>
<feature type="domain" description="RMT2" evidence="11">
    <location>
        <begin position="181"/>
        <end position="426"/>
    </location>
</feature>
<evidence type="ECO:0000256" key="1">
    <source>
        <dbReference type="ARBA" id="ARBA00002207"/>
    </source>
</evidence>
<organism evidence="12 13">
    <name type="scientific">Filobasidium floriforme</name>
    <dbReference type="NCBI Taxonomy" id="5210"/>
    <lineage>
        <taxon>Eukaryota</taxon>
        <taxon>Fungi</taxon>
        <taxon>Dikarya</taxon>
        <taxon>Basidiomycota</taxon>
        <taxon>Agaricomycotina</taxon>
        <taxon>Tremellomycetes</taxon>
        <taxon>Filobasidiales</taxon>
        <taxon>Filobasidiaceae</taxon>
        <taxon>Filobasidium</taxon>
    </lineage>
</organism>
<evidence type="ECO:0000256" key="10">
    <source>
        <dbReference type="SAM" id="MobiDB-lite"/>
    </source>
</evidence>
<comment type="caution">
    <text evidence="12">The sequence shown here is derived from an EMBL/GenBank/DDBJ whole genome shotgun (WGS) entry which is preliminary data.</text>
</comment>
<dbReference type="Gene3D" id="1.25.40.20">
    <property type="entry name" value="Ankyrin repeat-containing domain"/>
    <property type="match status" value="1"/>
</dbReference>
<feature type="compositionally biased region" description="Polar residues" evidence="10">
    <location>
        <begin position="134"/>
        <end position="158"/>
    </location>
</feature>
<keyword evidence="6" id="KW-0949">S-adenosyl-L-methionine</keyword>
<keyword evidence="4 8" id="KW-0489">Methyltransferase</keyword>
<dbReference type="PANTHER" id="PTHR32379:SF1">
    <property type="entry name" value="GUANIDINOACETATE N-METHYLTRANSFERASE"/>
    <property type="match status" value="1"/>
</dbReference>
<comment type="subunit">
    <text evidence="2 8">Monomer.</text>
</comment>
<name>A0A8K0NLJ7_9TREE</name>
<evidence type="ECO:0000313" key="12">
    <source>
        <dbReference type="EMBL" id="KAG7527346.1"/>
    </source>
</evidence>
<keyword evidence="5 8" id="KW-0808">Transferase</keyword>
<evidence type="ECO:0000256" key="6">
    <source>
        <dbReference type="ARBA" id="ARBA00022691"/>
    </source>
</evidence>
<dbReference type="PIRSF" id="PIRSF038148">
    <property type="entry name" value="Arginine_N-mtfrase-2"/>
    <property type="match status" value="1"/>
</dbReference>
<evidence type="ECO:0000256" key="8">
    <source>
        <dbReference type="PIRNR" id="PIRNR038148"/>
    </source>
</evidence>
<dbReference type="InterPro" id="IPR036770">
    <property type="entry name" value="Ankyrin_rpt-contain_sf"/>
</dbReference>
<feature type="repeat" description="ANK" evidence="9">
    <location>
        <begin position="65"/>
        <end position="97"/>
    </location>
</feature>
<feature type="compositionally biased region" description="Polar residues" evidence="10">
    <location>
        <begin position="14"/>
        <end position="23"/>
    </location>
</feature>
<dbReference type="GO" id="GO:0032259">
    <property type="term" value="P:methylation"/>
    <property type="evidence" value="ECO:0007669"/>
    <property type="project" value="UniProtKB-KW"/>
</dbReference>
<keyword evidence="13" id="KW-1185">Reference proteome</keyword>
<comment type="function">
    <text evidence="1 8">S-adenosyl-L-methionine-dependent protein-arginine N-methyltransferase that methylates the delta-nitrogen atom of arginine residues to form N5-methylarginine (type IV) in target proteins. Monomethylates ribosomal protein L12.</text>
</comment>
<dbReference type="InterPro" id="IPR026480">
    <property type="entry name" value="RMT2_dom"/>
</dbReference>
<evidence type="ECO:0000256" key="9">
    <source>
        <dbReference type="PROSITE-ProRule" id="PRU00023"/>
    </source>
</evidence>
<evidence type="ECO:0000256" key="3">
    <source>
        <dbReference type="ARBA" id="ARBA00022490"/>
    </source>
</evidence>
<evidence type="ECO:0000259" key="11">
    <source>
        <dbReference type="PROSITE" id="PS51559"/>
    </source>
</evidence>
<evidence type="ECO:0000256" key="2">
    <source>
        <dbReference type="ARBA" id="ARBA00011245"/>
    </source>
</evidence>
<sequence>MSPATRSSKRLKKQSASPAPQQATDEETLLALSARLIQLCSEGTPEQVKKLFDLGAPGWYQEDTMGWSCLHFAADRGDWRIVKTCLENGAVWNSADYLGRTAGDIALSLNDEKSYMLIRNEGIRQEMIHHAMKSAQSASSPGPSTQPAVAESSSTENATGEHIDVEHDESTNTYHLKSIDPTSAGDNLTFLRSKLTWDVGEDGKERVLDEDGNGVMMGWEEPLMVAHVEAVKERLKEKIGRGEEVSVLNIGFGLGIIDTLLQDQLHPARHTIIEAHPSVLTHIQSTPFHNKAGVEVLPGRWQDWCQGDKLAELIGKSAGGAGYDFVFIDTFAEDYEELKAFFEIVTDLLEGPESVFSFWNGLGATNPLIYDVACNLAEMHMDDVGLQTEWKDVLVDDATAVEIWNGVKRSYWNLPVYRMPVASYSM</sequence>
<protein>
    <recommendedName>
        <fullName evidence="8">Arginine N-methyltransferase 2</fullName>
        <ecNumber evidence="8">2.1.1.-</ecNumber>
    </recommendedName>
</protein>
<keyword evidence="3 8" id="KW-0963">Cytoplasm</keyword>
<dbReference type="EMBL" id="JABELV010000319">
    <property type="protein sequence ID" value="KAG7527346.1"/>
    <property type="molecule type" value="Genomic_DNA"/>
</dbReference>
<dbReference type="Gene3D" id="3.40.50.150">
    <property type="entry name" value="Vaccinia Virus protein VP39"/>
    <property type="match status" value="1"/>
</dbReference>
<comment type="similarity">
    <text evidence="8">Belongs to the class I-like SAM-binding methyltransferase superfamily. RMT2 methyltransferase family.</text>
</comment>
<keyword evidence="7 8" id="KW-0539">Nucleus</keyword>
<evidence type="ECO:0000256" key="7">
    <source>
        <dbReference type="ARBA" id="ARBA00023242"/>
    </source>
</evidence>
<dbReference type="PROSITE" id="PS51559">
    <property type="entry name" value="SAM_RMT2"/>
    <property type="match status" value="1"/>
</dbReference>
<proteinExistence type="inferred from homology"/>
<reference evidence="12" key="1">
    <citation type="submission" date="2020-04" db="EMBL/GenBank/DDBJ databases">
        <title>Analysis of mating type loci in Filobasidium floriforme.</title>
        <authorList>
            <person name="Nowrousian M."/>
        </authorList>
    </citation>
    <scope>NUCLEOTIDE SEQUENCE</scope>
    <source>
        <strain evidence="12">CBS 6242</strain>
    </source>
</reference>
<dbReference type="GO" id="GO:0005634">
    <property type="term" value="C:nucleus"/>
    <property type="evidence" value="ECO:0007669"/>
    <property type="project" value="UniProtKB-SubCell"/>
</dbReference>
<dbReference type="SUPFAM" id="SSF48403">
    <property type="entry name" value="Ankyrin repeat"/>
    <property type="match status" value="1"/>
</dbReference>